<name>A0A0E9XJB0_ANGAN</name>
<protein>
    <submittedName>
        <fullName evidence="1">Uncharacterized protein</fullName>
    </submittedName>
</protein>
<reference evidence="1" key="1">
    <citation type="submission" date="2014-11" db="EMBL/GenBank/DDBJ databases">
        <authorList>
            <person name="Amaro Gonzalez C."/>
        </authorList>
    </citation>
    <scope>NUCLEOTIDE SEQUENCE</scope>
</reference>
<proteinExistence type="predicted"/>
<organism evidence="1">
    <name type="scientific">Anguilla anguilla</name>
    <name type="common">European freshwater eel</name>
    <name type="synonym">Muraena anguilla</name>
    <dbReference type="NCBI Taxonomy" id="7936"/>
    <lineage>
        <taxon>Eukaryota</taxon>
        <taxon>Metazoa</taxon>
        <taxon>Chordata</taxon>
        <taxon>Craniata</taxon>
        <taxon>Vertebrata</taxon>
        <taxon>Euteleostomi</taxon>
        <taxon>Actinopterygii</taxon>
        <taxon>Neopterygii</taxon>
        <taxon>Teleostei</taxon>
        <taxon>Anguilliformes</taxon>
        <taxon>Anguillidae</taxon>
        <taxon>Anguilla</taxon>
    </lineage>
</organism>
<dbReference type="EMBL" id="GBXM01006041">
    <property type="protein sequence ID" value="JAI02537.1"/>
    <property type="molecule type" value="Transcribed_RNA"/>
</dbReference>
<dbReference type="AlphaFoldDB" id="A0A0E9XJB0"/>
<evidence type="ECO:0000313" key="1">
    <source>
        <dbReference type="EMBL" id="JAI02537.1"/>
    </source>
</evidence>
<sequence>MPFRISAVPFLYLEIMSLSPVLRMPFSLPRKM</sequence>
<accession>A0A0E9XJB0</accession>
<reference evidence="1" key="2">
    <citation type="journal article" date="2015" name="Fish Shellfish Immunol.">
        <title>Early steps in the European eel (Anguilla anguilla)-Vibrio vulnificus interaction in the gills: Role of the RtxA13 toxin.</title>
        <authorList>
            <person name="Callol A."/>
            <person name="Pajuelo D."/>
            <person name="Ebbesson L."/>
            <person name="Teles M."/>
            <person name="MacKenzie S."/>
            <person name="Amaro C."/>
        </authorList>
    </citation>
    <scope>NUCLEOTIDE SEQUENCE</scope>
</reference>